<dbReference type="EMBL" id="JBBNAG010000002">
    <property type="protein sequence ID" value="KAK9158142.1"/>
    <property type="molecule type" value="Genomic_DNA"/>
</dbReference>
<dbReference type="Proteomes" id="UP001419268">
    <property type="component" value="Unassembled WGS sequence"/>
</dbReference>
<feature type="compositionally biased region" description="Polar residues" evidence="1">
    <location>
        <begin position="56"/>
        <end position="71"/>
    </location>
</feature>
<protein>
    <recommendedName>
        <fullName evidence="5">Secreted protein</fullName>
    </recommendedName>
</protein>
<gene>
    <name evidence="3" type="ORF">Scep_004716</name>
</gene>
<evidence type="ECO:0000313" key="3">
    <source>
        <dbReference type="EMBL" id="KAK9158142.1"/>
    </source>
</evidence>
<proteinExistence type="predicted"/>
<sequence>MYHRLVKLCFFVFAYSHFGTPCLPCFSFLNMARGKAIVYREEVDGEPTRAQRAVVPSQSNCGGRRPQTTSYQKHKQNIDAKGKAKGKCAWRDVGDDVLNEASHVAEL</sequence>
<evidence type="ECO:0008006" key="5">
    <source>
        <dbReference type="Google" id="ProtNLM"/>
    </source>
</evidence>
<dbReference type="AlphaFoldDB" id="A0AAP0KSZ7"/>
<reference evidence="3 4" key="1">
    <citation type="submission" date="2024-01" db="EMBL/GenBank/DDBJ databases">
        <title>Genome assemblies of Stephania.</title>
        <authorList>
            <person name="Yang L."/>
        </authorList>
    </citation>
    <scope>NUCLEOTIDE SEQUENCE [LARGE SCALE GENOMIC DNA]</scope>
    <source>
        <strain evidence="3">JXDWG</strain>
        <tissue evidence="3">Leaf</tissue>
    </source>
</reference>
<feature type="signal peptide" evidence="2">
    <location>
        <begin position="1"/>
        <end position="16"/>
    </location>
</feature>
<feature type="region of interest" description="Disordered" evidence="1">
    <location>
        <begin position="49"/>
        <end position="83"/>
    </location>
</feature>
<keyword evidence="4" id="KW-1185">Reference proteome</keyword>
<organism evidence="3 4">
    <name type="scientific">Stephania cephalantha</name>
    <dbReference type="NCBI Taxonomy" id="152367"/>
    <lineage>
        <taxon>Eukaryota</taxon>
        <taxon>Viridiplantae</taxon>
        <taxon>Streptophyta</taxon>
        <taxon>Embryophyta</taxon>
        <taxon>Tracheophyta</taxon>
        <taxon>Spermatophyta</taxon>
        <taxon>Magnoliopsida</taxon>
        <taxon>Ranunculales</taxon>
        <taxon>Menispermaceae</taxon>
        <taxon>Menispermoideae</taxon>
        <taxon>Cissampelideae</taxon>
        <taxon>Stephania</taxon>
    </lineage>
</organism>
<name>A0AAP0KSZ7_9MAGN</name>
<evidence type="ECO:0000313" key="4">
    <source>
        <dbReference type="Proteomes" id="UP001419268"/>
    </source>
</evidence>
<accession>A0AAP0KSZ7</accession>
<evidence type="ECO:0000256" key="2">
    <source>
        <dbReference type="SAM" id="SignalP"/>
    </source>
</evidence>
<comment type="caution">
    <text evidence="3">The sequence shown here is derived from an EMBL/GenBank/DDBJ whole genome shotgun (WGS) entry which is preliminary data.</text>
</comment>
<feature type="chain" id="PRO_5043021923" description="Secreted protein" evidence="2">
    <location>
        <begin position="17"/>
        <end position="107"/>
    </location>
</feature>
<keyword evidence="2" id="KW-0732">Signal</keyword>
<evidence type="ECO:0000256" key="1">
    <source>
        <dbReference type="SAM" id="MobiDB-lite"/>
    </source>
</evidence>